<accession>A0A4R2EVW8</accession>
<evidence type="ECO:0000313" key="2">
    <source>
        <dbReference type="Proteomes" id="UP000294830"/>
    </source>
</evidence>
<organism evidence="1 2">
    <name type="scientific">Acetobacteroides hydrogenigenes</name>
    <dbReference type="NCBI Taxonomy" id="979970"/>
    <lineage>
        <taxon>Bacteria</taxon>
        <taxon>Pseudomonadati</taxon>
        <taxon>Bacteroidota</taxon>
        <taxon>Bacteroidia</taxon>
        <taxon>Bacteroidales</taxon>
        <taxon>Rikenellaceae</taxon>
        <taxon>Acetobacteroides</taxon>
    </lineage>
</organism>
<reference evidence="1 2" key="1">
    <citation type="submission" date="2019-03" db="EMBL/GenBank/DDBJ databases">
        <title>Genomic Encyclopedia of Archaeal and Bacterial Type Strains, Phase II (KMG-II): from individual species to whole genera.</title>
        <authorList>
            <person name="Goeker M."/>
        </authorList>
    </citation>
    <scope>NUCLEOTIDE SEQUENCE [LARGE SCALE GENOMIC DNA]</scope>
    <source>
        <strain evidence="1 2">RL-C</strain>
    </source>
</reference>
<gene>
    <name evidence="1" type="ORF">CLV25_10510</name>
</gene>
<comment type="caution">
    <text evidence="1">The sequence shown here is derived from an EMBL/GenBank/DDBJ whole genome shotgun (WGS) entry which is preliminary data.</text>
</comment>
<proteinExistence type="predicted"/>
<name>A0A4R2EVW8_9BACT</name>
<evidence type="ECO:0000313" key="1">
    <source>
        <dbReference type="EMBL" id="TCN68809.1"/>
    </source>
</evidence>
<dbReference type="AlphaFoldDB" id="A0A4R2EVW8"/>
<protein>
    <submittedName>
        <fullName evidence="1">Uncharacterized protein</fullName>
    </submittedName>
</protein>
<keyword evidence="2" id="KW-1185">Reference proteome</keyword>
<dbReference type="EMBL" id="SLWB01000005">
    <property type="protein sequence ID" value="TCN68809.1"/>
    <property type="molecule type" value="Genomic_DNA"/>
</dbReference>
<sequence length="107" mass="12425">MEDALLREEIVVDVAKQLEKDFGMWGMSISFSNDIPRAYEELYVQVYNHIVALGVGDTSRLKNLLYQVDINVAGVLRQKVEGSLEEELAHKIIERELQKVLLRRFYK</sequence>
<dbReference type="Proteomes" id="UP000294830">
    <property type="component" value="Unassembled WGS sequence"/>
</dbReference>